<sequence>MTHISVFGATGKVGREVCALLTETDHATLAQAISASGTGSTLTLAEADFTGTDVVIDFSTPDAVMTLLDHLQGTSLPVIIGTTGFSADQTARLHAEANHRALLIGANFTKGFEAFAAAALALSKALPEAAITVGEVYKADKKMAASGTTKRLSAELAEITGKEVDLDIQRIGDTAGITTVVLDYKIATLRLELNVRTRAAYAAGAVEAALWLVGRANGLYAPKDLLAS</sequence>
<evidence type="ECO:0000256" key="2">
    <source>
        <dbReference type="ARBA" id="ARBA00022605"/>
    </source>
</evidence>
<dbReference type="InterPro" id="IPR022663">
    <property type="entry name" value="DapB_C"/>
</dbReference>
<evidence type="ECO:0000256" key="11">
    <source>
        <dbReference type="ARBA" id="ARBA00049396"/>
    </source>
</evidence>
<keyword evidence="3" id="KW-0521">NADP</keyword>
<evidence type="ECO:0000256" key="3">
    <source>
        <dbReference type="ARBA" id="ARBA00022857"/>
    </source>
</evidence>
<comment type="catalytic activity">
    <reaction evidence="10">
        <text>(S)-2,3,4,5-tetrahydrodipicolinate + NADP(+) + H2O = (2S,4S)-4-hydroxy-2,3,4,5-tetrahydrodipicolinate + NADPH + H(+)</text>
        <dbReference type="Rhea" id="RHEA:35331"/>
        <dbReference type="ChEBI" id="CHEBI:15377"/>
        <dbReference type="ChEBI" id="CHEBI:15378"/>
        <dbReference type="ChEBI" id="CHEBI:16845"/>
        <dbReference type="ChEBI" id="CHEBI:57783"/>
        <dbReference type="ChEBI" id="CHEBI:58349"/>
        <dbReference type="ChEBI" id="CHEBI:67139"/>
        <dbReference type="EC" id="1.17.1.8"/>
    </reaction>
</comment>
<dbReference type="PIRSF" id="PIRSF000161">
    <property type="entry name" value="DHPR"/>
    <property type="match status" value="1"/>
</dbReference>
<keyword evidence="7" id="KW-0457">Lysine biosynthesis</keyword>
<dbReference type="Pfam" id="PF01113">
    <property type="entry name" value="DapB_N"/>
    <property type="match status" value="1"/>
</dbReference>
<keyword evidence="5" id="KW-0560">Oxidoreductase</keyword>
<comment type="pathway">
    <text evidence="8">Amino-acid biosynthesis; L-lysine biosynthesis via DAP pathway; (S)-tetrahydrodipicolinate from L-aspartate: step 4/4.</text>
</comment>
<dbReference type="PANTHER" id="PTHR20836:SF0">
    <property type="entry name" value="4-HYDROXY-TETRAHYDRODIPICOLINATE REDUCTASE 1, CHLOROPLASTIC-RELATED"/>
    <property type="match status" value="1"/>
</dbReference>
<dbReference type="PANTHER" id="PTHR20836">
    <property type="entry name" value="DIHYDRODIPICOLINATE REDUCTASE"/>
    <property type="match status" value="1"/>
</dbReference>
<evidence type="ECO:0000256" key="4">
    <source>
        <dbReference type="ARBA" id="ARBA00022915"/>
    </source>
</evidence>
<proteinExistence type="inferred from homology"/>
<reference evidence="14 15" key="1">
    <citation type="submission" date="2016-10" db="EMBL/GenBank/DDBJ databases">
        <authorList>
            <person name="de Groot N.N."/>
        </authorList>
    </citation>
    <scope>NUCLEOTIDE SEQUENCE [LARGE SCALE GENOMIC DNA]</scope>
    <source>
        <strain evidence="14 15">DSM 27375</strain>
    </source>
</reference>
<evidence type="ECO:0000256" key="8">
    <source>
        <dbReference type="ARBA" id="ARBA00037922"/>
    </source>
</evidence>
<dbReference type="CDD" id="cd02274">
    <property type="entry name" value="DHDPR_N"/>
    <property type="match status" value="1"/>
</dbReference>
<evidence type="ECO:0000256" key="5">
    <source>
        <dbReference type="ARBA" id="ARBA00023002"/>
    </source>
</evidence>
<dbReference type="EMBL" id="FNBL01000006">
    <property type="protein sequence ID" value="SDF66845.1"/>
    <property type="molecule type" value="Genomic_DNA"/>
</dbReference>
<dbReference type="GO" id="GO:0008839">
    <property type="term" value="F:4-hydroxy-tetrahydrodipicolinate reductase"/>
    <property type="evidence" value="ECO:0007669"/>
    <property type="project" value="UniProtKB-EC"/>
</dbReference>
<gene>
    <name evidence="14" type="ORF">SAMN04488117_10693</name>
</gene>
<dbReference type="Gene3D" id="3.30.360.10">
    <property type="entry name" value="Dihydrodipicolinate Reductase, domain 2"/>
    <property type="match status" value="1"/>
</dbReference>
<protein>
    <recommendedName>
        <fullName evidence="9">4-hydroxy-tetrahydrodipicolinate reductase</fullName>
        <ecNumber evidence="9">1.17.1.8</ecNumber>
    </recommendedName>
</protein>
<evidence type="ECO:0000256" key="9">
    <source>
        <dbReference type="ARBA" id="ARBA00038983"/>
    </source>
</evidence>
<evidence type="ECO:0000256" key="1">
    <source>
        <dbReference type="ARBA" id="ARBA00006642"/>
    </source>
</evidence>
<dbReference type="Proteomes" id="UP000182284">
    <property type="component" value="Unassembled WGS sequence"/>
</dbReference>
<keyword evidence="6" id="KW-0520">NAD</keyword>
<evidence type="ECO:0000313" key="14">
    <source>
        <dbReference type="EMBL" id="SDF66845.1"/>
    </source>
</evidence>
<evidence type="ECO:0000256" key="7">
    <source>
        <dbReference type="ARBA" id="ARBA00023154"/>
    </source>
</evidence>
<name>A0A1G7MYD4_9RHOB</name>
<dbReference type="RefSeq" id="WP_176832873.1">
    <property type="nucleotide sequence ID" value="NZ_FNBL01000006.1"/>
</dbReference>
<dbReference type="InterPro" id="IPR023940">
    <property type="entry name" value="DHDPR_bac"/>
</dbReference>
<dbReference type="InterPro" id="IPR000846">
    <property type="entry name" value="DapB_N"/>
</dbReference>
<evidence type="ECO:0000256" key="10">
    <source>
        <dbReference type="ARBA" id="ARBA00049080"/>
    </source>
</evidence>
<dbReference type="GO" id="GO:0019877">
    <property type="term" value="P:diaminopimelate biosynthetic process"/>
    <property type="evidence" value="ECO:0007669"/>
    <property type="project" value="UniProtKB-KW"/>
</dbReference>
<evidence type="ECO:0000259" key="13">
    <source>
        <dbReference type="Pfam" id="PF05173"/>
    </source>
</evidence>
<dbReference type="Gene3D" id="3.40.50.720">
    <property type="entry name" value="NAD(P)-binding Rossmann-like Domain"/>
    <property type="match status" value="1"/>
</dbReference>
<evidence type="ECO:0000313" key="15">
    <source>
        <dbReference type="Proteomes" id="UP000182284"/>
    </source>
</evidence>
<feature type="domain" description="Dihydrodipicolinate reductase N-terminal" evidence="12">
    <location>
        <begin position="3"/>
        <end position="108"/>
    </location>
</feature>
<dbReference type="GO" id="GO:0009089">
    <property type="term" value="P:lysine biosynthetic process via diaminopimelate"/>
    <property type="evidence" value="ECO:0007669"/>
    <property type="project" value="InterPro"/>
</dbReference>
<dbReference type="InterPro" id="IPR036291">
    <property type="entry name" value="NAD(P)-bd_dom_sf"/>
</dbReference>
<organism evidence="14 15">
    <name type="scientific">Celeribacter baekdonensis</name>
    <dbReference type="NCBI Taxonomy" id="875171"/>
    <lineage>
        <taxon>Bacteria</taxon>
        <taxon>Pseudomonadati</taxon>
        <taxon>Pseudomonadota</taxon>
        <taxon>Alphaproteobacteria</taxon>
        <taxon>Rhodobacterales</taxon>
        <taxon>Roseobacteraceae</taxon>
        <taxon>Celeribacter</taxon>
    </lineage>
</organism>
<keyword evidence="4" id="KW-0220">Diaminopimelate biosynthesis</keyword>
<dbReference type="Pfam" id="PF05173">
    <property type="entry name" value="DapB_C"/>
    <property type="match status" value="1"/>
</dbReference>
<keyword evidence="2" id="KW-0028">Amino-acid biosynthesis</keyword>
<evidence type="ECO:0000256" key="6">
    <source>
        <dbReference type="ARBA" id="ARBA00023027"/>
    </source>
</evidence>
<dbReference type="EC" id="1.17.1.8" evidence="9"/>
<dbReference type="AlphaFoldDB" id="A0A1G7MYD4"/>
<dbReference type="GO" id="GO:0005829">
    <property type="term" value="C:cytosol"/>
    <property type="evidence" value="ECO:0007669"/>
    <property type="project" value="TreeGrafter"/>
</dbReference>
<feature type="domain" description="Dihydrodipicolinate reductase C-terminal" evidence="13">
    <location>
        <begin position="114"/>
        <end position="226"/>
    </location>
</feature>
<comment type="catalytic activity">
    <reaction evidence="11">
        <text>(S)-2,3,4,5-tetrahydrodipicolinate + NAD(+) + H2O = (2S,4S)-4-hydroxy-2,3,4,5-tetrahydrodipicolinate + NADH + H(+)</text>
        <dbReference type="Rhea" id="RHEA:35323"/>
        <dbReference type="ChEBI" id="CHEBI:15377"/>
        <dbReference type="ChEBI" id="CHEBI:15378"/>
        <dbReference type="ChEBI" id="CHEBI:16845"/>
        <dbReference type="ChEBI" id="CHEBI:57540"/>
        <dbReference type="ChEBI" id="CHEBI:57945"/>
        <dbReference type="ChEBI" id="CHEBI:67139"/>
        <dbReference type="EC" id="1.17.1.8"/>
    </reaction>
</comment>
<comment type="similarity">
    <text evidence="1">Belongs to the DapB family.</text>
</comment>
<dbReference type="SUPFAM" id="SSF51735">
    <property type="entry name" value="NAD(P)-binding Rossmann-fold domains"/>
    <property type="match status" value="1"/>
</dbReference>
<evidence type="ECO:0000259" key="12">
    <source>
        <dbReference type="Pfam" id="PF01113"/>
    </source>
</evidence>
<accession>A0A1G7MYD4</accession>